<dbReference type="Proteomes" id="UP000291084">
    <property type="component" value="Chromosome 1"/>
</dbReference>
<reference evidence="1 2" key="1">
    <citation type="journal article" date="2015" name="Sci. Rep.">
        <title>The power of single molecule real-time sequencing technology in the de novo assembly of a eukaryotic genome.</title>
        <authorList>
            <person name="Sakai H."/>
            <person name="Naito K."/>
            <person name="Ogiso-Tanaka E."/>
            <person name="Takahashi Y."/>
            <person name="Iseki K."/>
            <person name="Muto C."/>
            <person name="Satou K."/>
            <person name="Teruya K."/>
            <person name="Shiroma A."/>
            <person name="Shimoji M."/>
            <person name="Hirano T."/>
            <person name="Itoh T."/>
            <person name="Kaga A."/>
            <person name="Tomooka N."/>
        </authorList>
    </citation>
    <scope>NUCLEOTIDE SEQUENCE [LARGE SCALE GENOMIC DNA]</scope>
    <source>
        <strain evidence="2">cv. Shumari</strain>
    </source>
</reference>
<evidence type="ECO:0000313" key="1">
    <source>
        <dbReference type="EMBL" id="BAT76383.1"/>
    </source>
</evidence>
<dbReference type="Pfam" id="PF03386">
    <property type="entry name" value="ENOD93"/>
    <property type="match status" value="1"/>
</dbReference>
<keyword evidence="2" id="KW-1185">Reference proteome</keyword>
<dbReference type="AlphaFoldDB" id="A0A0S3R7E5"/>
<proteinExistence type="predicted"/>
<protein>
    <submittedName>
        <fullName evidence="1">Uncharacterized protein</fullName>
    </submittedName>
</protein>
<accession>A0A0S3R7E5</accession>
<name>A0A0S3R7E5_PHAAN</name>
<organism evidence="1 2">
    <name type="scientific">Vigna angularis var. angularis</name>
    <dbReference type="NCBI Taxonomy" id="157739"/>
    <lineage>
        <taxon>Eukaryota</taxon>
        <taxon>Viridiplantae</taxon>
        <taxon>Streptophyta</taxon>
        <taxon>Embryophyta</taxon>
        <taxon>Tracheophyta</taxon>
        <taxon>Spermatophyta</taxon>
        <taxon>Magnoliopsida</taxon>
        <taxon>eudicotyledons</taxon>
        <taxon>Gunneridae</taxon>
        <taxon>Pentapetalae</taxon>
        <taxon>rosids</taxon>
        <taxon>fabids</taxon>
        <taxon>Fabales</taxon>
        <taxon>Fabaceae</taxon>
        <taxon>Papilionoideae</taxon>
        <taxon>50 kb inversion clade</taxon>
        <taxon>NPAAA clade</taxon>
        <taxon>indigoferoid/millettioid clade</taxon>
        <taxon>Phaseoleae</taxon>
        <taxon>Vigna</taxon>
    </lineage>
</organism>
<evidence type="ECO:0000313" key="2">
    <source>
        <dbReference type="Proteomes" id="UP000291084"/>
    </source>
</evidence>
<gene>
    <name evidence="1" type="primary">Vigan.01G437300</name>
    <name evidence="1" type="ORF">VIGAN_01437300</name>
</gene>
<dbReference type="EMBL" id="AP015034">
    <property type="protein sequence ID" value="BAT76383.1"/>
    <property type="molecule type" value="Genomic_DNA"/>
</dbReference>
<dbReference type="InterPro" id="IPR005050">
    <property type="entry name" value="Enod93"/>
</dbReference>
<sequence>MFDMQLASVSMLLPWTRANLNHTAQALIISTERTPSTHLPLHEFQTDHLDVGFRRKTLGNVSFNSIIELITLVCIYKQKGLHFNENICTSYQLIIRMQIIHLSSRQVQVLYTIEQR</sequence>